<feature type="region of interest" description="Disordered" evidence="1">
    <location>
        <begin position="122"/>
        <end position="144"/>
    </location>
</feature>
<dbReference type="EMBL" id="BKCP01011959">
    <property type="protein sequence ID" value="GER55534.1"/>
    <property type="molecule type" value="Genomic_DNA"/>
</dbReference>
<dbReference type="AlphaFoldDB" id="A0A5A7REV5"/>
<feature type="compositionally biased region" description="Basic and acidic residues" evidence="1">
    <location>
        <begin position="132"/>
        <end position="144"/>
    </location>
</feature>
<accession>A0A5A7REV5</accession>
<reference evidence="3" key="1">
    <citation type="journal article" date="2019" name="Curr. Biol.">
        <title>Genome Sequence of Striga asiatica Provides Insight into the Evolution of Plant Parasitism.</title>
        <authorList>
            <person name="Yoshida S."/>
            <person name="Kim S."/>
            <person name="Wafula E.K."/>
            <person name="Tanskanen J."/>
            <person name="Kim Y.M."/>
            <person name="Honaas L."/>
            <person name="Yang Z."/>
            <person name="Spallek T."/>
            <person name="Conn C.E."/>
            <person name="Ichihashi Y."/>
            <person name="Cheong K."/>
            <person name="Cui S."/>
            <person name="Der J.P."/>
            <person name="Gundlach H."/>
            <person name="Jiao Y."/>
            <person name="Hori C."/>
            <person name="Ishida J.K."/>
            <person name="Kasahara H."/>
            <person name="Kiba T."/>
            <person name="Kim M.S."/>
            <person name="Koo N."/>
            <person name="Laohavisit A."/>
            <person name="Lee Y.H."/>
            <person name="Lumba S."/>
            <person name="McCourt P."/>
            <person name="Mortimer J.C."/>
            <person name="Mutuku J.M."/>
            <person name="Nomura T."/>
            <person name="Sasaki-Sekimoto Y."/>
            <person name="Seto Y."/>
            <person name="Wang Y."/>
            <person name="Wakatake T."/>
            <person name="Sakakibara H."/>
            <person name="Demura T."/>
            <person name="Yamaguchi S."/>
            <person name="Yoneyama K."/>
            <person name="Manabe R.I."/>
            <person name="Nelson D.C."/>
            <person name="Schulman A.H."/>
            <person name="Timko M.P."/>
            <person name="dePamphilis C.W."/>
            <person name="Choi D."/>
            <person name="Shirasu K."/>
        </authorList>
    </citation>
    <scope>NUCLEOTIDE SEQUENCE [LARGE SCALE GENOMIC DNA]</scope>
    <source>
        <strain evidence="3">cv. UVA1</strain>
    </source>
</reference>
<evidence type="ECO:0000256" key="1">
    <source>
        <dbReference type="SAM" id="MobiDB-lite"/>
    </source>
</evidence>
<sequence length="144" mass="16153">MATVYGMNKSHFPLSHVLKSSHQKQSFIPHEAKLILSTSLNKPGQGDSLKWWPHKLGKFSVKSAYSLIIKDILVTVRFHSPQIYTRTPPIHKRFPQAKTIRPYMPMTAPLGRPAAHSGHAIVGLGEPPSVRAEGRRGEGCVRWR</sequence>
<protein>
    <submittedName>
        <fullName evidence="2">Retrotransposon protein</fullName>
    </submittedName>
</protein>
<comment type="caution">
    <text evidence="2">The sequence shown here is derived from an EMBL/GenBank/DDBJ whole genome shotgun (WGS) entry which is preliminary data.</text>
</comment>
<evidence type="ECO:0000313" key="3">
    <source>
        <dbReference type="Proteomes" id="UP000325081"/>
    </source>
</evidence>
<name>A0A5A7REV5_STRAF</name>
<dbReference type="Proteomes" id="UP000325081">
    <property type="component" value="Unassembled WGS sequence"/>
</dbReference>
<dbReference type="OrthoDB" id="914203at2759"/>
<evidence type="ECO:0000313" key="2">
    <source>
        <dbReference type="EMBL" id="GER55534.1"/>
    </source>
</evidence>
<keyword evidence="3" id="KW-1185">Reference proteome</keyword>
<organism evidence="2 3">
    <name type="scientific">Striga asiatica</name>
    <name type="common">Asiatic witchweed</name>
    <name type="synonym">Buchnera asiatica</name>
    <dbReference type="NCBI Taxonomy" id="4170"/>
    <lineage>
        <taxon>Eukaryota</taxon>
        <taxon>Viridiplantae</taxon>
        <taxon>Streptophyta</taxon>
        <taxon>Embryophyta</taxon>
        <taxon>Tracheophyta</taxon>
        <taxon>Spermatophyta</taxon>
        <taxon>Magnoliopsida</taxon>
        <taxon>eudicotyledons</taxon>
        <taxon>Gunneridae</taxon>
        <taxon>Pentapetalae</taxon>
        <taxon>asterids</taxon>
        <taxon>lamiids</taxon>
        <taxon>Lamiales</taxon>
        <taxon>Orobanchaceae</taxon>
        <taxon>Buchnereae</taxon>
        <taxon>Striga</taxon>
    </lineage>
</organism>
<proteinExistence type="predicted"/>
<gene>
    <name evidence="2" type="ORF">STAS_33204</name>
</gene>